<evidence type="ECO:0000256" key="5">
    <source>
        <dbReference type="PROSITE-ProRule" id="PRU00339"/>
    </source>
</evidence>
<protein>
    <submittedName>
        <fullName evidence="8">Tetratricopeptide repeat protein</fullName>
    </submittedName>
</protein>
<dbReference type="SUPFAM" id="SSF48452">
    <property type="entry name" value="TPR-like"/>
    <property type="match status" value="4"/>
</dbReference>
<dbReference type="CDD" id="cd06257">
    <property type="entry name" value="DnaJ"/>
    <property type="match status" value="1"/>
</dbReference>
<evidence type="ECO:0000259" key="7">
    <source>
        <dbReference type="PROSITE" id="PS50076"/>
    </source>
</evidence>
<keyword evidence="2" id="KW-0677">Repeat</keyword>
<dbReference type="Gene3D" id="1.25.40.10">
    <property type="entry name" value="Tetratricopeptide repeat domain"/>
    <property type="match status" value="4"/>
</dbReference>
<gene>
    <name evidence="8" type="ORF">Q3C12_08235</name>
</gene>
<keyword evidence="1" id="KW-0235">DNA replication</keyword>
<reference evidence="8" key="1">
    <citation type="submission" date="2023-07" db="EMBL/GenBank/DDBJ databases">
        <authorList>
            <person name="Aktuganov G."/>
            <person name="Boyko T."/>
            <person name="Delegan Y."/>
            <person name="Galimzianova N."/>
            <person name="Gilvanova E."/>
            <person name="Korobov V."/>
            <person name="Kuzmina L."/>
            <person name="Melentiev A."/>
            <person name="Milman P."/>
            <person name="Ryabova A."/>
            <person name="Stupak E."/>
            <person name="Yasakov T."/>
            <person name="Zharikova N."/>
            <person name="Zhurenko E."/>
        </authorList>
    </citation>
    <scope>NUCLEOTIDE SEQUENCE</scope>
    <source>
        <strain evidence="8">IB-739</strain>
    </source>
</reference>
<dbReference type="PANTHER" id="PTHR44858:SF1">
    <property type="entry name" value="UDP-N-ACETYLGLUCOSAMINE--PEPTIDE N-ACETYLGLUCOSAMINYLTRANSFERASE SPINDLY-RELATED"/>
    <property type="match status" value="1"/>
</dbReference>
<dbReference type="RefSeq" id="WP_302877943.1">
    <property type="nucleotide sequence ID" value="NZ_JARLKN010000025.1"/>
</dbReference>
<evidence type="ECO:0000256" key="2">
    <source>
        <dbReference type="ARBA" id="ARBA00022737"/>
    </source>
</evidence>
<dbReference type="Pfam" id="PF13432">
    <property type="entry name" value="TPR_16"/>
    <property type="match status" value="3"/>
</dbReference>
<dbReference type="PROSITE" id="PS50076">
    <property type="entry name" value="DNAJ_2"/>
    <property type="match status" value="1"/>
</dbReference>
<dbReference type="InterPro" id="IPR011990">
    <property type="entry name" value="TPR-like_helical_dom_sf"/>
</dbReference>
<evidence type="ECO:0000256" key="4">
    <source>
        <dbReference type="ARBA" id="ARBA00023016"/>
    </source>
</evidence>
<feature type="repeat" description="TPR" evidence="5">
    <location>
        <begin position="453"/>
        <end position="486"/>
    </location>
</feature>
<dbReference type="InterPro" id="IPR001623">
    <property type="entry name" value="DnaJ_domain"/>
</dbReference>
<evidence type="ECO:0000313" key="8">
    <source>
        <dbReference type="EMBL" id="MDO3676987.1"/>
    </source>
</evidence>
<dbReference type="SMART" id="SM00028">
    <property type="entry name" value="TPR"/>
    <property type="match status" value="12"/>
</dbReference>
<dbReference type="Proteomes" id="UP001168883">
    <property type="component" value="Unassembled WGS sequence"/>
</dbReference>
<organism evidence="8 9">
    <name type="scientific">Paenibacillus ehimensis</name>
    <dbReference type="NCBI Taxonomy" id="79264"/>
    <lineage>
        <taxon>Bacteria</taxon>
        <taxon>Bacillati</taxon>
        <taxon>Bacillota</taxon>
        <taxon>Bacilli</taxon>
        <taxon>Bacillales</taxon>
        <taxon>Paenibacillaceae</taxon>
        <taxon>Paenibacillus</taxon>
    </lineage>
</organism>
<dbReference type="InterPro" id="IPR050498">
    <property type="entry name" value="Ycf3"/>
</dbReference>
<keyword evidence="3 5" id="KW-0802">TPR repeat</keyword>
<evidence type="ECO:0000256" key="6">
    <source>
        <dbReference type="SAM" id="MobiDB-lite"/>
    </source>
</evidence>
<dbReference type="PROSITE" id="PS50005">
    <property type="entry name" value="TPR"/>
    <property type="match status" value="4"/>
</dbReference>
<name>A0ABT8V8S6_9BACL</name>
<dbReference type="InterPro" id="IPR036869">
    <property type="entry name" value="J_dom_sf"/>
</dbReference>
<proteinExistence type="predicted"/>
<evidence type="ECO:0000313" key="9">
    <source>
        <dbReference type="Proteomes" id="UP001168883"/>
    </source>
</evidence>
<dbReference type="EMBL" id="JAUMKJ010000008">
    <property type="protein sequence ID" value="MDO3676987.1"/>
    <property type="molecule type" value="Genomic_DNA"/>
</dbReference>
<evidence type="ECO:0000256" key="1">
    <source>
        <dbReference type="ARBA" id="ARBA00022705"/>
    </source>
</evidence>
<dbReference type="SUPFAM" id="SSF46565">
    <property type="entry name" value="Chaperone J-domain"/>
    <property type="match status" value="1"/>
</dbReference>
<comment type="caution">
    <text evidence="8">The sequence shown here is derived from an EMBL/GenBank/DDBJ whole genome shotgun (WGS) entry which is preliminary data.</text>
</comment>
<keyword evidence="4" id="KW-0346">Stress response</keyword>
<dbReference type="Pfam" id="PF13181">
    <property type="entry name" value="TPR_8"/>
    <property type="match status" value="2"/>
</dbReference>
<evidence type="ECO:0000256" key="3">
    <source>
        <dbReference type="ARBA" id="ARBA00022803"/>
    </source>
</evidence>
<feature type="region of interest" description="Disordered" evidence="6">
    <location>
        <begin position="66"/>
        <end position="104"/>
    </location>
</feature>
<dbReference type="SMART" id="SM00271">
    <property type="entry name" value="DnaJ"/>
    <property type="match status" value="1"/>
</dbReference>
<sequence>MNIWELLGISPTLDVSAIKRAYAKKLKVYHPEDDPEGFQRLREAYERALKEAKYLKEAQQPIQSSYVEPATGPHAEPVQPDAPNREPASWLDSAPATPSPSHSFVEETMQQIEALYDKLPTRTDAGLWRELLAQEELWNMNVKAALNERLLAFLSEHGHLPKPVWALLDEHFLWSSQERELYKRYPEDFVDYLLMEITKPWELRYEFIPETIDYEAFIGYRDAAQHALMHNDLEAAEPYLAAARDLFADDPDLLRLIGNFYVRTGDLEHALQTYSRLIDIHPADLDGFIHRAALSLEAGNLRQAFSDYQHILSHTSDDLQALSGLARCYIAYDKLAEAKSLLELIIAQYPFDLDSRIRLMDVNKQLAGKLRTELTFSPEQVELQFALAQIYFDLEQFDPCCKAFDNLQSLTALNSDMYLLWARALFQRGSKNKAFELFGKAWTAAQTEGVNGYEILVHRGMAYLKAGNTKLAVRDLSAALRMNEYDAAVLGHLATACLNEKQWHEGIGFADRAISIDPSNWYFYSVRGLCHYNLNNNREALHDHAVVVEHEFDFDEAWFRKGMLHLRLGQYPEAITCFETEMAWNNDKYSYYYVAGACFLNRDYKAALEAIRKFKLAFPDDSSGYMIEGDIYRAMGDEAKAKEIYFKAAELFEDEYYPTQVALYYLLKEWNPEKYKQMASFIRRLADGWPDDTWVQLERFKFVVNTKSWEYIPNMVKNYFVRFSDDPSYDSLIWLYSGVAYYHEGKYAESIESLKRAHELGERKSASIYLSMAHVKQERMAEALSYALQACQEDPDNEEYRLFYNQLQDPTDKKSLWGLLGIKKKSSRYIPETLFLKHQDVGDVLDLHFMLDEEEDEDEDGEDEDE</sequence>
<feature type="repeat" description="TPR" evidence="5">
    <location>
        <begin position="555"/>
        <end position="588"/>
    </location>
</feature>
<feature type="repeat" description="TPR" evidence="5">
    <location>
        <begin position="731"/>
        <end position="764"/>
    </location>
</feature>
<dbReference type="Pfam" id="PF14559">
    <property type="entry name" value="TPR_19"/>
    <property type="match status" value="1"/>
</dbReference>
<feature type="repeat" description="TPR" evidence="5">
    <location>
        <begin position="251"/>
        <end position="284"/>
    </location>
</feature>
<keyword evidence="9" id="KW-1185">Reference proteome</keyword>
<dbReference type="Gene3D" id="1.10.287.110">
    <property type="entry name" value="DnaJ domain"/>
    <property type="match status" value="1"/>
</dbReference>
<dbReference type="PANTHER" id="PTHR44858">
    <property type="entry name" value="TETRATRICOPEPTIDE REPEAT PROTEIN 6"/>
    <property type="match status" value="1"/>
</dbReference>
<accession>A0ABT8V8S6</accession>
<feature type="domain" description="J" evidence="7">
    <location>
        <begin position="2"/>
        <end position="53"/>
    </location>
</feature>
<dbReference type="InterPro" id="IPR019734">
    <property type="entry name" value="TPR_rpt"/>
</dbReference>